<sequence>MFKHRSFGLIEAICSRRCAFAQYDVQDIDASFCDGSQIVGFRYALATLIVTLSVRLNAAQCRESLLTET</sequence>
<reference evidence="1 2" key="1">
    <citation type="submission" date="2015-07" db="EMBL/GenBank/DDBJ databases">
        <title>Draft genome sequence of a diazotrophic, plant growth-promoting rhizobacterium of the Pseudomonas syringae complex.</title>
        <authorList>
            <person name="Patten C.L."/>
            <person name="Jeong H."/>
        </authorList>
    </citation>
    <scope>NUCLEOTIDE SEQUENCE [LARGE SCALE GENOMIC DNA]</scope>
    <source>
        <strain evidence="1 2">GR12-2</strain>
    </source>
</reference>
<evidence type="ECO:0000313" key="1">
    <source>
        <dbReference type="EMBL" id="OCR25092.1"/>
    </source>
</evidence>
<comment type="caution">
    <text evidence="1">The sequence shown here is derived from an EMBL/GenBank/DDBJ whole genome shotgun (WGS) entry which is preliminary data.</text>
</comment>
<proteinExistence type="predicted"/>
<evidence type="ECO:0000313" key="2">
    <source>
        <dbReference type="Proteomes" id="UP000093104"/>
    </source>
</evidence>
<protein>
    <submittedName>
        <fullName evidence="1">Uncharacterized protein</fullName>
    </submittedName>
</protein>
<dbReference type="AlphaFoldDB" id="A0A1C7Z4X4"/>
<dbReference type="Proteomes" id="UP000093104">
    <property type="component" value="Unassembled WGS sequence"/>
</dbReference>
<accession>A0A1C7Z4X4</accession>
<organism evidence="1 2">
    <name type="scientific">Pseudomonas syringae</name>
    <dbReference type="NCBI Taxonomy" id="317"/>
    <lineage>
        <taxon>Bacteria</taxon>
        <taxon>Pseudomonadati</taxon>
        <taxon>Pseudomonadota</taxon>
        <taxon>Gammaproteobacteria</taxon>
        <taxon>Pseudomonadales</taxon>
        <taxon>Pseudomonadaceae</taxon>
        <taxon>Pseudomonas</taxon>
    </lineage>
</organism>
<dbReference type="EMBL" id="LGSI01000037">
    <property type="protein sequence ID" value="OCR25092.1"/>
    <property type="molecule type" value="Genomic_DNA"/>
</dbReference>
<name>A0A1C7Z4X4_PSESX</name>
<gene>
    <name evidence="1" type="ORF">AFK24_09875</name>
</gene>